<comment type="caution">
    <text evidence="3">The sequence shown here is derived from an EMBL/GenBank/DDBJ whole genome shotgun (WGS) entry which is preliminary data.</text>
</comment>
<protein>
    <submittedName>
        <fullName evidence="3">Mycofactocin biosynthesis glycosyltransferase MftF</fullName>
    </submittedName>
</protein>
<keyword evidence="4" id="KW-1185">Reference proteome</keyword>
<dbReference type="PANTHER" id="PTHR43646">
    <property type="entry name" value="GLYCOSYLTRANSFERASE"/>
    <property type="match status" value="1"/>
</dbReference>
<feature type="region of interest" description="Disordered" evidence="1">
    <location>
        <begin position="1"/>
        <end position="36"/>
    </location>
</feature>
<feature type="domain" description="Glycosyltransferase 2-like" evidence="2">
    <location>
        <begin position="123"/>
        <end position="237"/>
    </location>
</feature>
<dbReference type="Pfam" id="PF00535">
    <property type="entry name" value="Glycos_transf_2"/>
    <property type="match status" value="1"/>
</dbReference>
<dbReference type="NCBIfam" id="TIGR03965">
    <property type="entry name" value="mycofact_glyco"/>
    <property type="match status" value="1"/>
</dbReference>
<proteinExistence type="predicted"/>
<dbReference type="InterPro" id="IPR029044">
    <property type="entry name" value="Nucleotide-diphossugar_trans"/>
</dbReference>
<dbReference type="RefSeq" id="WP_345423563.1">
    <property type="nucleotide sequence ID" value="NZ_BAABHO010000067.1"/>
</dbReference>
<dbReference type="InterPro" id="IPR001173">
    <property type="entry name" value="Glyco_trans_2-like"/>
</dbReference>
<organism evidence="3 4">
    <name type="scientific">Actinomycetospora chlora</name>
    <dbReference type="NCBI Taxonomy" id="663608"/>
    <lineage>
        <taxon>Bacteria</taxon>
        <taxon>Bacillati</taxon>
        <taxon>Actinomycetota</taxon>
        <taxon>Actinomycetes</taxon>
        <taxon>Pseudonocardiales</taxon>
        <taxon>Pseudonocardiaceae</taxon>
        <taxon>Actinomycetospora</taxon>
    </lineage>
</organism>
<dbReference type="Proteomes" id="UP001500928">
    <property type="component" value="Unassembled WGS sequence"/>
</dbReference>
<evidence type="ECO:0000256" key="1">
    <source>
        <dbReference type="SAM" id="MobiDB-lite"/>
    </source>
</evidence>
<gene>
    <name evidence="3" type="primary">mftF</name>
    <name evidence="3" type="ORF">GCM10023200_54490</name>
</gene>
<dbReference type="SUPFAM" id="SSF53448">
    <property type="entry name" value="Nucleotide-diphospho-sugar transferases"/>
    <property type="match status" value="1"/>
</dbReference>
<dbReference type="EMBL" id="BAABHO010000067">
    <property type="protein sequence ID" value="GAA4809780.1"/>
    <property type="molecule type" value="Genomic_DNA"/>
</dbReference>
<accession>A0ABP9CGF1</accession>
<evidence type="ECO:0000313" key="4">
    <source>
        <dbReference type="Proteomes" id="UP001500928"/>
    </source>
</evidence>
<dbReference type="Gene3D" id="3.90.550.10">
    <property type="entry name" value="Spore Coat Polysaccharide Biosynthesis Protein SpsA, Chain A"/>
    <property type="match status" value="1"/>
</dbReference>
<name>A0ABP9CGF1_9PSEU</name>
<sequence>MSSVADRGAPRCLDSPAIATPTAAPPSARPRPPRLPSGWAVVLDRRVLRVDGGRTLVGGSPPRVLHLSAAAYDRLAGPAGVPADARLVVTDATSAALARLLTDAGVAHPEPSHPDAPSPNSVSVVVPVRDRPRELARLLAALRATAPELGEVVVVDDGSADPEATVRAAPGARVVRHATSRGPAAARNTGAAAATGALVAFLDSDVVPEPGWLAPLLGHLADPAVALAAPRIVAWQEPGASNAAFLAPSTRIATSSLARHAVERYEQRRSSLDLGARPAPVTARSRVAYVPSAALLVRREALGAGFAEDMPVAEDVDLVWRIAADGWRLRYEPASRVAHEHRDAVGPWLARKAFYGTGAAPLALRHPRRVPPLALAPWTAAAITLLGVQRRWSTVAAGVVTLVATGRLAKGLHDARPGVSPQRGCGDPGAGRQQCRVARTWGAPVRLAAVLAPWGLGGAAWQAAGVLTRHWWPAAAAGALVSRRVRRTVLLAAVAEGVADWVRFRPPGAGPADAVAHVVAHRLDDLAYGAGLWWGAWRHRTVAPLRPDLSGKVPR</sequence>
<feature type="compositionally biased region" description="Pro residues" evidence="1">
    <location>
        <begin position="23"/>
        <end position="35"/>
    </location>
</feature>
<dbReference type="InterPro" id="IPR023981">
    <property type="entry name" value="MftF"/>
</dbReference>
<dbReference type="PANTHER" id="PTHR43646:SF6">
    <property type="entry name" value="PRE-MYCOFACTOCIN GLYCOSYLTRANSFERASE"/>
    <property type="match status" value="1"/>
</dbReference>
<evidence type="ECO:0000259" key="2">
    <source>
        <dbReference type="Pfam" id="PF00535"/>
    </source>
</evidence>
<reference evidence="4" key="1">
    <citation type="journal article" date="2019" name="Int. J. Syst. Evol. Microbiol.">
        <title>The Global Catalogue of Microorganisms (GCM) 10K type strain sequencing project: providing services to taxonomists for standard genome sequencing and annotation.</title>
        <authorList>
            <consortium name="The Broad Institute Genomics Platform"/>
            <consortium name="The Broad Institute Genome Sequencing Center for Infectious Disease"/>
            <person name="Wu L."/>
            <person name="Ma J."/>
        </authorList>
    </citation>
    <scope>NUCLEOTIDE SEQUENCE [LARGE SCALE GENOMIC DNA]</scope>
    <source>
        <strain evidence="4">JCM 17979</strain>
    </source>
</reference>
<evidence type="ECO:0000313" key="3">
    <source>
        <dbReference type="EMBL" id="GAA4809780.1"/>
    </source>
</evidence>